<reference evidence="3" key="1">
    <citation type="journal article" date="2006" name="PLoS Biol.">
        <title>Macronuclear genome sequence of the ciliate Tetrahymena thermophila, a model eukaryote.</title>
        <authorList>
            <person name="Eisen J.A."/>
            <person name="Coyne R.S."/>
            <person name="Wu M."/>
            <person name="Wu D."/>
            <person name="Thiagarajan M."/>
            <person name="Wortman J.R."/>
            <person name="Badger J.H."/>
            <person name="Ren Q."/>
            <person name="Amedeo P."/>
            <person name="Jones K.M."/>
            <person name="Tallon L.J."/>
            <person name="Delcher A.L."/>
            <person name="Salzberg S.L."/>
            <person name="Silva J.C."/>
            <person name="Haas B.J."/>
            <person name="Majoros W.H."/>
            <person name="Farzad M."/>
            <person name="Carlton J.M."/>
            <person name="Smith R.K. Jr."/>
            <person name="Garg J."/>
            <person name="Pearlman R.E."/>
            <person name="Karrer K.M."/>
            <person name="Sun L."/>
            <person name="Manning G."/>
            <person name="Elde N.C."/>
            <person name="Turkewitz A.P."/>
            <person name="Asai D.J."/>
            <person name="Wilkes D.E."/>
            <person name="Wang Y."/>
            <person name="Cai H."/>
            <person name="Collins K."/>
            <person name="Stewart B.A."/>
            <person name="Lee S.R."/>
            <person name="Wilamowska K."/>
            <person name="Weinberg Z."/>
            <person name="Ruzzo W.L."/>
            <person name="Wloga D."/>
            <person name="Gaertig J."/>
            <person name="Frankel J."/>
            <person name="Tsao C.-C."/>
            <person name="Gorovsky M.A."/>
            <person name="Keeling P.J."/>
            <person name="Waller R.F."/>
            <person name="Patron N.J."/>
            <person name="Cherry J.M."/>
            <person name="Stover N.A."/>
            <person name="Krieger C.J."/>
            <person name="del Toro C."/>
            <person name="Ryder H.F."/>
            <person name="Williamson S.C."/>
            <person name="Barbeau R.A."/>
            <person name="Hamilton E.P."/>
            <person name="Orias E."/>
        </authorList>
    </citation>
    <scope>NUCLEOTIDE SEQUENCE [LARGE SCALE GENOMIC DNA]</scope>
    <source>
        <strain evidence="3">SB210</strain>
    </source>
</reference>
<dbReference type="KEGG" id="tet:TTHERM_00483470"/>
<dbReference type="AlphaFoldDB" id="I7LV50"/>
<feature type="transmembrane region" description="Helical" evidence="1">
    <location>
        <begin position="161"/>
        <end position="180"/>
    </location>
</feature>
<protein>
    <submittedName>
        <fullName evidence="2">Transmembrane protein, putative</fullName>
    </submittedName>
</protein>
<dbReference type="OrthoDB" id="303113at2759"/>
<keyword evidence="1" id="KW-1133">Transmembrane helix</keyword>
<evidence type="ECO:0000256" key="1">
    <source>
        <dbReference type="SAM" id="Phobius"/>
    </source>
</evidence>
<feature type="transmembrane region" description="Helical" evidence="1">
    <location>
        <begin position="115"/>
        <end position="141"/>
    </location>
</feature>
<gene>
    <name evidence="2" type="ORF">TTHERM_00483470</name>
</gene>
<accession>I7LV50</accession>
<name>I7LV50_TETTS</name>
<proteinExistence type="predicted"/>
<sequence>MNRLSLHFKSQILEQRFQKEIRGIYSKIFLNILTAYFFIVGIPCIIISTIKWNTSDVIVYSISSSTCITYSLVLNYFPQYYNLWINSLNLFASFMMGGQIYLFGPTTGIHDDYVLFYFGAAGFSLHITVAFLSSNFIMTLVQTFSSTVLYYSICWSPQIYAYKYAYGAFTLFVLFFIYLIQKNRREIFLLREYEKDWVQIVKKGLSSSIITVKYDQKDNSISLDMINEQAKKLLQLATPQEFKDFSRRTVIIDKFEDHEEQESIAKLEQRNQFYMQQKQKKEDKSKKTLENRIINILKMHIIHKMKLNQKSNPKNEQKMDKSVYVDEEIIHQGIDNQIEDLFYGIFKKSEDSTEKRISIKASTYQNQADCYCCLVIEEETNNQKVKILERVNKSFERNFFQFCLFVGDKLQNIAMNIQNVSNIKANICQCYNTIYNYKDHIQLIKNQFKMKINNLNISQITLEQLRQSIFQRYVNKTHEIDLKIKFINCNSDTVVNTFVEKLNQLIMNLVDNSVKFQQTNQLIKNRYLFPVTPLKQSSRFRSFSKSQTYVHSILKPNDHARLDQDLTETVILQKDIKQFKDLKIDFKNSLTAQKENNIFLTSKVDVDDIQLDQRQQNDQVSINQNSSLQKDVTIQFELIKGECEESNIFKITIIDYGKGLSHHKLLKLLQIIGTKNPAYNPQFQNFDYLGWKINYHIIGNIGPFYNFFVKSSENQGLEYHFYIFQDIKILYQNDQNQTKIFSNNHFQEYLEKSNQNFYHINNLNEQLAKIRKQSEENNSNIKSFTPLQQSIKFSTVNQNKVVENNTDTHSLFGYQSMILTDDFTSQQIIPPKNLNYQLATKFILDKTPPSSPITYLKWLKEKK</sequence>
<keyword evidence="1 2" id="KW-0812">Transmembrane</keyword>
<dbReference type="EMBL" id="GG662667">
    <property type="protein sequence ID" value="EAR97215.2"/>
    <property type="molecule type" value="Genomic_DNA"/>
</dbReference>
<evidence type="ECO:0000313" key="2">
    <source>
        <dbReference type="EMBL" id="EAR97215.2"/>
    </source>
</evidence>
<feature type="transmembrane region" description="Helical" evidence="1">
    <location>
        <begin position="28"/>
        <end position="50"/>
    </location>
</feature>
<keyword evidence="1" id="KW-0472">Membrane</keyword>
<feature type="transmembrane region" description="Helical" evidence="1">
    <location>
        <begin position="83"/>
        <end position="103"/>
    </location>
</feature>
<keyword evidence="3" id="KW-1185">Reference proteome</keyword>
<dbReference type="InParanoid" id="I7LV50"/>
<feature type="transmembrane region" description="Helical" evidence="1">
    <location>
        <begin position="57"/>
        <end position="77"/>
    </location>
</feature>
<dbReference type="GeneID" id="7840800"/>
<evidence type="ECO:0000313" key="3">
    <source>
        <dbReference type="Proteomes" id="UP000009168"/>
    </source>
</evidence>
<dbReference type="Proteomes" id="UP000009168">
    <property type="component" value="Unassembled WGS sequence"/>
</dbReference>
<organism evidence="2 3">
    <name type="scientific">Tetrahymena thermophila (strain SB210)</name>
    <dbReference type="NCBI Taxonomy" id="312017"/>
    <lineage>
        <taxon>Eukaryota</taxon>
        <taxon>Sar</taxon>
        <taxon>Alveolata</taxon>
        <taxon>Ciliophora</taxon>
        <taxon>Intramacronucleata</taxon>
        <taxon>Oligohymenophorea</taxon>
        <taxon>Hymenostomatida</taxon>
        <taxon>Tetrahymenina</taxon>
        <taxon>Tetrahymenidae</taxon>
        <taxon>Tetrahymena</taxon>
    </lineage>
</organism>
<dbReference type="RefSeq" id="XP_001017460.2">
    <property type="nucleotide sequence ID" value="XM_001017460.3"/>
</dbReference>